<reference evidence="4 5" key="1">
    <citation type="submission" date="2015-06" db="EMBL/GenBank/DDBJ databases">
        <title>Prevotella sp. 109, sp. nov., a novel member of the family Prevotellaceae isolated from human faeces.</title>
        <authorList>
            <person name="Shkoporov A.N."/>
            <person name="Chaplin A.V."/>
            <person name="Kafarskaia L.I."/>
            <person name="Efimov B.A."/>
        </authorList>
    </citation>
    <scope>NUCLEOTIDE SEQUENCE [LARGE SCALE GENOMIC DNA]</scope>
    <source>
        <strain evidence="4 5">109</strain>
    </source>
</reference>
<dbReference type="PROSITE" id="PS50930">
    <property type="entry name" value="HTH_LYTTR"/>
    <property type="match status" value="1"/>
</dbReference>
<dbReference type="InterPro" id="IPR046947">
    <property type="entry name" value="LytR-like"/>
</dbReference>
<name>A0A8E1UQN4_9BACT</name>
<keyword evidence="5" id="KW-1185">Reference proteome</keyword>
<comment type="caution">
    <text evidence="4">The sequence shown here is derived from an EMBL/GenBank/DDBJ whole genome shotgun (WGS) entry which is preliminary data.</text>
</comment>
<dbReference type="Gene3D" id="3.40.50.2300">
    <property type="match status" value="1"/>
</dbReference>
<dbReference type="RefSeq" id="WP_053398244.1">
    <property type="nucleotide sequence ID" value="NZ_LFQU01000010.1"/>
</dbReference>
<evidence type="ECO:0000259" key="2">
    <source>
        <dbReference type="PROSITE" id="PS50110"/>
    </source>
</evidence>
<keyword evidence="1" id="KW-0597">Phosphoprotein</keyword>
<feature type="domain" description="HTH LytTR-type" evidence="3">
    <location>
        <begin position="129"/>
        <end position="229"/>
    </location>
</feature>
<sequence length="242" mass="27707">MRCIAIDDEPIALNIISEFARRMGNISVETFTNPLKALEEIRRSKPDIVFIDIEMKGMNGLELARIISSDVMFIFTTAYAQFALDGFELNAIDFLHKPFSFNRFEVAVSKAIRQKDLQERARHAEEDFFIVKSEYKNIKISYADISFIEALNNYIKIHLNHERPVMTQMSMKNIEEILPESTFIRVHKSFIVNKTAIISFTKNDITLAGNHTIPIGRAYSANFACCMNNTGNADKQQPNENN</sequence>
<gene>
    <name evidence="4" type="ORF">ACU52_06830</name>
</gene>
<feature type="domain" description="Response regulatory" evidence="2">
    <location>
        <begin position="2"/>
        <end position="112"/>
    </location>
</feature>
<dbReference type="InterPro" id="IPR011006">
    <property type="entry name" value="CheY-like_superfamily"/>
</dbReference>
<dbReference type="PROSITE" id="PS50110">
    <property type="entry name" value="RESPONSE_REGULATORY"/>
    <property type="match status" value="1"/>
</dbReference>
<proteinExistence type="predicted"/>
<dbReference type="Pfam" id="PF04397">
    <property type="entry name" value="LytTR"/>
    <property type="match status" value="1"/>
</dbReference>
<evidence type="ECO:0000256" key="1">
    <source>
        <dbReference type="PROSITE-ProRule" id="PRU00169"/>
    </source>
</evidence>
<dbReference type="PANTHER" id="PTHR37299">
    <property type="entry name" value="TRANSCRIPTIONAL REGULATOR-RELATED"/>
    <property type="match status" value="1"/>
</dbReference>
<dbReference type="SUPFAM" id="SSF52172">
    <property type="entry name" value="CheY-like"/>
    <property type="match status" value="1"/>
</dbReference>
<dbReference type="Pfam" id="PF00072">
    <property type="entry name" value="Response_reg"/>
    <property type="match status" value="1"/>
</dbReference>
<dbReference type="SMART" id="SM00850">
    <property type="entry name" value="LytTR"/>
    <property type="match status" value="1"/>
</dbReference>
<dbReference type="OrthoDB" id="1490554at2"/>
<dbReference type="SMART" id="SM00448">
    <property type="entry name" value="REC"/>
    <property type="match status" value="1"/>
</dbReference>
<evidence type="ECO:0000313" key="4">
    <source>
        <dbReference type="EMBL" id="KOO68706.1"/>
    </source>
</evidence>
<dbReference type="Gene3D" id="2.40.50.1020">
    <property type="entry name" value="LytTr DNA-binding domain"/>
    <property type="match status" value="1"/>
</dbReference>
<evidence type="ECO:0000313" key="5">
    <source>
        <dbReference type="Proteomes" id="UP000036951"/>
    </source>
</evidence>
<organism evidence="4 5">
    <name type="scientific">Xylanibacter rarus</name>
    <dbReference type="NCBI Taxonomy" id="1676614"/>
    <lineage>
        <taxon>Bacteria</taxon>
        <taxon>Pseudomonadati</taxon>
        <taxon>Bacteroidota</taxon>
        <taxon>Bacteroidia</taxon>
        <taxon>Bacteroidales</taxon>
        <taxon>Prevotellaceae</taxon>
        <taxon>Xylanibacter</taxon>
    </lineage>
</organism>
<dbReference type="GO" id="GO:0000156">
    <property type="term" value="F:phosphorelay response regulator activity"/>
    <property type="evidence" value="ECO:0007669"/>
    <property type="project" value="InterPro"/>
</dbReference>
<dbReference type="GO" id="GO:0003677">
    <property type="term" value="F:DNA binding"/>
    <property type="evidence" value="ECO:0007669"/>
    <property type="project" value="InterPro"/>
</dbReference>
<dbReference type="InterPro" id="IPR007492">
    <property type="entry name" value="LytTR_DNA-bd_dom"/>
</dbReference>
<dbReference type="InterPro" id="IPR001789">
    <property type="entry name" value="Sig_transdc_resp-reg_receiver"/>
</dbReference>
<accession>A0A8E1UQN4</accession>
<dbReference type="Proteomes" id="UP000036951">
    <property type="component" value="Unassembled WGS sequence"/>
</dbReference>
<dbReference type="AlphaFoldDB" id="A0A8E1UQN4"/>
<dbReference type="PANTHER" id="PTHR37299:SF1">
    <property type="entry name" value="STAGE 0 SPORULATION PROTEIN A HOMOLOG"/>
    <property type="match status" value="1"/>
</dbReference>
<dbReference type="EMBL" id="LFQU01000010">
    <property type="protein sequence ID" value="KOO68706.1"/>
    <property type="molecule type" value="Genomic_DNA"/>
</dbReference>
<evidence type="ECO:0000259" key="3">
    <source>
        <dbReference type="PROSITE" id="PS50930"/>
    </source>
</evidence>
<feature type="modified residue" description="4-aspartylphosphate" evidence="1">
    <location>
        <position position="52"/>
    </location>
</feature>
<protein>
    <submittedName>
        <fullName evidence="4">Transcriptional regulator</fullName>
    </submittedName>
</protein>